<dbReference type="Proteomes" id="UP000006718">
    <property type="component" value="Chromosome 10"/>
</dbReference>
<dbReference type="GeneTree" id="ENSGT01150000286943"/>
<keyword evidence="4" id="KW-1185">Reference proteome</keyword>
<sequence length="112" mass="12236">FFFFFFLRLRSLALSSRLECSGTILAHCNLCLPGSSDSPCLSLPSSWDYRHLPPCLANFCIFLVEMGFRHVGQSSLELLTSGDPPASASQSAGITGVSHHAQPSNAFLRERC</sequence>
<feature type="chain" id="PRO_5023836851" description="Secreted protein" evidence="2">
    <location>
        <begin position="16"/>
        <end position="112"/>
    </location>
</feature>
<keyword evidence="2" id="KW-0732">Signal</keyword>
<evidence type="ECO:0000256" key="2">
    <source>
        <dbReference type="SAM" id="SignalP"/>
    </source>
</evidence>
<dbReference type="AlphaFoldDB" id="A0A5F7ZH94"/>
<dbReference type="VEuPathDB" id="HostDB:ENSMMUG00000054691"/>
<evidence type="ECO:0008006" key="5">
    <source>
        <dbReference type="Google" id="ProtNLM"/>
    </source>
</evidence>
<reference evidence="3" key="3">
    <citation type="submission" date="2025-08" db="UniProtKB">
        <authorList>
            <consortium name="Ensembl"/>
        </authorList>
    </citation>
    <scope>IDENTIFICATION</scope>
    <source>
        <strain evidence="3">17573</strain>
    </source>
</reference>
<reference evidence="3" key="4">
    <citation type="submission" date="2025-09" db="UniProtKB">
        <authorList>
            <consortium name="Ensembl"/>
        </authorList>
    </citation>
    <scope>IDENTIFICATION</scope>
    <source>
        <strain evidence="3">17573</strain>
    </source>
</reference>
<organism evidence="3 4">
    <name type="scientific">Macaca mulatta</name>
    <name type="common">Rhesus macaque</name>
    <dbReference type="NCBI Taxonomy" id="9544"/>
    <lineage>
        <taxon>Eukaryota</taxon>
        <taxon>Metazoa</taxon>
        <taxon>Chordata</taxon>
        <taxon>Craniata</taxon>
        <taxon>Vertebrata</taxon>
        <taxon>Euteleostomi</taxon>
        <taxon>Mammalia</taxon>
        <taxon>Eutheria</taxon>
        <taxon>Euarchontoglires</taxon>
        <taxon>Primates</taxon>
        <taxon>Haplorrhini</taxon>
        <taxon>Catarrhini</taxon>
        <taxon>Cercopithecidae</taxon>
        <taxon>Cercopithecinae</taxon>
        <taxon>Macaca</taxon>
    </lineage>
</organism>
<reference evidence="3" key="2">
    <citation type="submission" date="2019-01" db="EMBL/GenBank/DDBJ databases">
        <authorList>
            <person name="Graves T."/>
            <person name="Eichler E.E."/>
            <person name="Wilson R.K."/>
        </authorList>
    </citation>
    <scope>NUCLEOTIDE SEQUENCE [LARGE SCALE GENOMIC DNA]</scope>
    <source>
        <strain evidence="3">17573</strain>
    </source>
</reference>
<protein>
    <recommendedName>
        <fullName evidence="5">Secreted protein</fullName>
    </recommendedName>
</protein>
<evidence type="ECO:0000256" key="1">
    <source>
        <dbReference type="SAM" id="MobiDB-lite"/>
    </source>
</evidence>
<dbReference type="Ensembl" id="ENSMMUT00000104851.1">
    <property type="protein sequence ID" value="ENSMMUP00000064998.1"/>
    <property type="gene ID" value="ENSMMUG00000054691.1"/>
</dbReference>
<name>A0A5F7ZH94_MACMU</name>
<reference evidence="4" key="1">
    <citation type="journal article" date="2007" name="Science">
        <title>Evolutionary and biomedical insights from the rhesus macaque genome.</title>
        <authorList>
            <person name="Gibbs R.A."/>
            <person name="Rogers J."/>
            <person name="Katze M.G."/>
            <person name="Bumgarner R."/>
            <person name="Weinstock G.M."/>
            <person name="Mardis E.R."/>
            <person name="Remington K.A."/>
            <person name="Strausberg R.L."/>
            <person name="Venter J.C."/>
            <person name="Wilson R.K."/>
            <person name="Batzer M.A."/>
            <person name="Bustamante C.D."/>
            <person name="Eichler E.E."/>
            <person name="Hahn M.W."/>
            <person name="Hardison R.C."/>
            <person name="Makova K.D."/>
            <person name="Miller W."/>
            <person name="Milosavljevic A."/>
            <person name="Palermo R.E."/>
            <person name="Siepel A."/>
            <person name="Sikela J.M."/>
            <person name="Attaway T."/>
            <person name="Bell S."/>
            <person name="Bernard K.E."/>
            <person name="Buhay C.J."/>
            <person name="Chandrabose M.N."/>
            <person name="Dao M."/>
            <person name="Davis C."/>
            <person name="Delehaunty K.D."/>
            <person name="Ding Y."/>
            <person name="Dinh H.H."/>
            <person name="Dugan-Rocha S."/>
            <person name="Fulton L.A."/>
            <person name="Gabisi R.A."/>
            <person name="Garner T.T."/>
            <person name="Godfrey J."/>
            <person name="Hawes A.C."/>
            <person name="Hernandez J."/>
            <person name="Hines S."/>
            <person name="Holder M."/>
            <person name="Hume J."/>
            <person name="Jhangiani S.N."/>
            <person name="Joshi V."/>
            <person name="Khan Z.M."/>
            <person name="Kirkness E.F."/>
            <person name="Cree A."/>
            <person name="Fowler R.G."/>
            <person name="Lee S."/>
            <person name="Lewis L.R."/>
            <person name="Li Z."/>
            <person name="Liu Y.-S."/>
            <person name="Moore S.M."/>
            <person name="Muzny D."/>
            <person name="Nazareth L.V."/>
            <person name="Ngo D.N."/>
            <person name="Okwuonu G.O."/>
            <person name="Pai G."/>
            <person name="Parker D."/>
            <person name="Paul H.A."/>
            <person name="Pfannkoch C."/>
            <person name="Pohl C.S."/>
            <person name="Rogers Y.-H.C."/>
            <person name="Ruiz S.J."/>
            <person name="Sabo A."/>
            <person name="Santibanez J."/>
            <person name="Schneider B.W."/>
            <person name="Smith S.M."/>
            <person name="Sodergren E."/>
            <person name="Svatek A.F."/>
            <person name="Utterback T.R."/>
            <person name="Vattathil S."/>
            <person name="Warren W."/>
            <person name="White C.S."/>
            <person name="Chinwalla A.T."/>
            <person name="Feng Y."/>
            <person name="Halpern A.L."/>
            <person name="Hillier L.W."/>
            <person name="Huang X."/>
            <person name="Minx P."/>
            <person name="Nelson J.O."/>
            <person name="Pepin K.H."/>
            <person name="Qin X."/>
            <person name="Sutton G.G."/>
            <person name="Venter E."/>
            <person name="Walenz B.P."/>
            <person name="Wallis J.W."/>
            <person name="Worley K.C."/>
            <person name="Yang S.-P."/>
            <person name="Jones S.M."/>
            <person name="Marra M.A."/>
            <person name="Rocchi M."/>
            <person name="Schein J.E."/>
            <person name="Baertsch R."/>
            <person name="Clarke L."/>
            <person name="Csuros M."/>
            <person name="Glasscock J."/>
            <person name="Harris R.A."/>
            <person name="Havlak P."/>
            <person name="Jackson A.R."/>
            <person name="Jiang H."/>
            <person name="Liu Y."/>
            <person name="Messina D.N."/>
            <person name="Shen Y."/>
            <person name="Song H.X.-Z."/>
            <person name="Wylie T."/>
            <person name="Zhang L."/>
            <person name="Birney E."/>
            <person name="Han K."/>
            <person name="Konkel M.K."/>
            <person name="Lee J."/>
            <person name="Smit A.F.A."/>
            <person name="Ullmer B."/>
            <person name="Wang H."/>
            <person name="Xing J."/>
            <person name="Burhans R."/>
            <person name="Cheng Z."/>
            <person name="Karro J.E."/>
            <person name="Ma J."/>
            <person name="Raney B."/>
            <person name="She X."/>
            <person name="Cox M.J."/>
            <person name="Demuth J.P."/>
            <person name="Dumas L.J."/>
            <person name="Han S.-G."/>
            <person name="Hopkins J."/>
            <person name="Karimpour-Fard A."/>
            <person name="Kim Y.H."/>
            <person name="Pollack J.R."/>
            <person name="Vinar T."/>
            <person name="Addo-Quaye C."/>
            <person name="Degenhardt J."/>
            <person name="Denby A."/>
            <person name="Hubisz M.J."/>
            <person name="Indap A."/>
            <person name="Kosiol C."/>
            <person name="Lahn B.T."/>
            <person name="Lawson H.A."/>
            <person name="Marklein A."/>
            <person name="Nielsen R."/>
            <person name="Vallender E.J."/>
            <person name="Clark A.G."/>
            <person name="Ferguson B."/>
            <person name="Hernandez R.D."/>
            <person name="Hirani K."/>
            <person name="Kehrer-Sawatzki H."/>
            <person name="Kolb J."/>
            <person name="Patil S."/>
            <person name="Pu L.-L."/>
            <person name="Ren Y."/>
            <person name="Smith D.G."/>
            <person name="Wheeler D.A."/>
            <person name="Schenck I."/>
            <person name="Ball E.V."/>
            <person name="Chen R."/>
            <person name="Cooper D.N."/>
            <person name="Giardine B."/>
            <person name="Hsu F."/>
            <person name="Kent W.J."/>
            <person name="Lesk A."/>
            <person name="Nelson D.L."/>
            <person name="O'brien W.E."/>
            <person name="Pruefer K."/>
            <person name="Stenson P.D."/>
            <person name="Wallace J.C."/>
            <person name="Ke H."/>
            <person name="Liu X.-M."/>
            <person name="Wang P."/>
            <person name="Xiang A.P."/>
            <person name="Yang F."/>
            <person name="Barber G.P."/>
            <person name="Haussler D."/>
            <person name="Karolchik D."/>
            <person name="Kern A.D."/>
            <person name="Kuhn R.M."/>
            <person name="Smith K.E."/>
            <person name="Zwieg A.S."/>
        </authorList>
    </citation>
    <scope>NUCLEOTIDE SEQUENCE [LARGE SCALE GENOMIC DNA]</scope>
    <source>
        <strain evidence="4">17573</strain>
    </source>
</reference>
<feature type="region of interest" description="Disordered" evidence="1">
    <location>
        <begin position="80"/>
        <end position="105"/>
    </location>
</feature>
<dbReference type="PRINTS" id="PR02045">
    <property type="entry name" value="F138DOMAIN"/>
</dbReference>
<dbReference type="PANTHER" id="PTHR12138">
    <property type="entry name" value="PRIMATE-EXPANDED PROTEIN FAMILY"/>
    <property type="match status" value="1"/>
</dbReference>
<feature type="signal peptide" evidence="2">
    <location>
        <begin position="1"/>
        <end position="15"/>
    </location>
</feature>
<evidence type="ECO:0000313" key="4">
    <source>
        <dbReference type="Proteomes" id="UP000006718"/>
    </source>
</evidence>
<accession>A0A5F7ZH94</accession>
<dbReference type="OMA" id="STPDCYV"/>
<dbReference type="InParanoid" id="A0A5F7ZH94"/>
<dbReference type="PANTHER" id="PTHR12138:SF135">
    <property type="entry name" value="SAM DOMAIN-CONTAINING PROTEIN"/>
    <property type="match status" value="1"/>
</dbReference>
<dbReference type="Bgee" id="ENSMMUG00000054691">
    <property type="expression patterns" value="Expressed in dorsolateral prefrontal cortex and 6 other cell types or tissues"/>
</dbReference>
<evidence type="ECO:0000313" key="3">
    <source>
        <dbReference type="Ensembl" id="ENSMMUP00000064998.1"/>
    </source>
</evidence>
<proteinExistence type="predicted"/>